<evidence type="ECO:0000256" key="7">
    <source>
        <dbReference type="SAM" id="Phobius"/>
    </source>
</evidence>
<dbReference type="Proteomes" id="UP000622797">
    <property type="component" value="Unassembled WGS sequence"/>
</dbReference>
<dbReference type="InterPro" id="IPR011701">
    <property type="entry name" value="MFS"/>
</dbReference>
<feature type="transmembrane region" description="Helical" evidence="7">
    <location>
        <begin position="105"/>
        <end position="126"/>
    </location>
</feature>
<dbReference type="OrthoDB" id="3936150at2759"/>
<keyword evidence="10" id="KW-1185">Reference proteome</keyword>
<name>A0A8H4XEN4_9HYPO</name>
<evidence type="ECO:0000256" key="1">
    <source>
        <dbReference type="ARBA" id="ARBA00004141"/>
    </source>
</evidence>
<dbReference type="EMBL" id="JABEXW010000093">
    <property type="protein sequence ID" value="KAF4971461.1"/>
    <property type="molecule type" value="Genomic_DNA"/>
</dbReference>
<feature type="transmembrane region" description="Helical" evidence="7">
    <location>
        <begin position="361"/>
        <end position="380"/>
    </location>
</feature>
<evidence type="ECO:0000313" key="10">
    <source>
        <dbReference type="Proteomes" id="UP000622797"/>
    </source>
</evidence>
<dbReference type="Gene3D" id="1.20.1250.20">
    <property type="entry name" value="MFS general substrate transporter like domains"/>
    <property type="match status" value="1"/>
</dbReference>
<feature type="compositionally biased region" description="Basic and acidic residues" evidence="6">
    <location>
        <begin position="1"/>
        <end position="18"/>
    </location>
</feature>
<comment type="subcellular location">
    <subcellularLocation>
        <location evidence="1">Membrane</location>
        <topology evidence="1">Multi-pass membrane protein</topology>
    </subcellularLocation>
</comment>
<feature type="transmembrane region" description="Helical" evidence="7">
    <location>
        <begin position="467"/>
        <end position="486"/>
    </location>
</feature>
<dbReference type="PROSITE" id="PS50850">
    <property type="entry name" value="MFS"/>
    <property type="match status" value="1"/>
</dbReference>
<feature type="transmembrane region" description="Helical" evidence="7">
    <location>
        <begin position="401"/>
        <end position="421"/>
    </location>
</feature>
<feature type="region of interest" description="Disordered" evidence="6">
    <location>
        <begin position="1"/>
        <end position="29"/>
    </location>
</feature>
<keyword evidence="4 7" id="KW-0472">Membrane</keyword>
<evidence type="ECO:0000256" key="2">
    <source>
        <dbReference type="ARBA" id="ARBA00022692"/>
    </source>
</evidence>
<gene>
    <name evidence="9" type="ORF">FSARC_1689</name>
</gene>
<feature type="transmembrane region" description="Helical" evidence="7">
    <location>
        <begin position="187"/>
        <end position="212"/>
    </location>
</feature>
<proteinExistence type="predicted"/>
<feature type="transmembrane region" description="Helical" evidence="7">
    <location>
        <begin position="318"/>
        <end position="341"/>
    </location>
</feature>
<dbReference type="PANTHER" id="PTHR23502">
    <property type="entry name" value="MAJOR FACILITATOR SUPERFAMILY"/>
    <property type="match status" value="1"/>
</dbReference>
<comment type="caution">
    <text evidence="9">The sequence shown here is derived from an EMBL/GenBank/DDBJ whole genome shotgun (WGS) entry which is preliminary data.</text>
</comment>
<feature type="transmembrane region" description="Helical" evidence="7">
    <location>
        <begin position="164"/>
        <end position="181"/>
    </location>
</feature>
<feature type="domain" description="Major facilitator superfamily (MFS) profile" evidence="8">
    <location>
        <begin position="98"/>
        <end position="522"/>
    </location>
</feature>
<evidence type="ECO:0000256" key="3">
    <source>
        <dbReference type="ARBA" id="ARBA00022989"/>
    </source>
</evidence>
<dbReference type="CDD" id="cd17323">
    <property type="entry name" value="MFS_Tpo1_MDR_like"/>
    <property type="match status" value="1"/>
</dbReference>
<feature type="transmembrane region" description="Helical" evidence="7">
    <location>
        <begin position="492"/>
        <end position="516"/>
    </location>
</feature>
<dbReference type="GO" id="GO:0005886">
    <property type="term" value="C:plasma membrane"/>
    <property type="evidence" value="ECO:0007669"/>
    <property type="project" value="TreeGrafter"/>
</dbReference>
<dbReference type="InterPro" id="IPR036259">
    <property type="entry name" value="MFS_trans_sf"/>
</dbReference>
<feature type="compositionally biased region" description="Acidic residues" evidence="6">
    <location>
        <begin position="76"/>
        <end position="85"/>
    </location>
</feature>
<accession>A0A8H4XEN4</accession>
<dbReference type="Pfam" id="PF07690">
    <property type="entry name" value="MFS_1"/>
    <property type="match status" value="1"/>
</dbReference>
<protein>
    <recommendedName>
        <fullName evidence="8">Major facilitator superfamily (MFS) profile domain-containing protein</fullName>
    </recommendedName>
</protein>
<feature type="transmembrane region" description="Helical" evidence="7">
    <location>
        <begin position="255"/>
        <end position="274"/>
    </location>
</feature>
<keyword evidence="2 7" id="KW-0812">Transmembrane</keyword>
<feature type="transmembrane region" description="Helical" evidence="7">
    <location>
        <begin position="427"/>
        <end position="455"/>
    </location>
</feature>
<dbReference type="InterPro" id="IPR020846">
    <property type="entry name" value="MFS_dom"/>
</dbReference>
<dbReference type="PANTHER" id="PTHR23502:SF182">
    <property type="entry name" value="POLYAMINE TRANSPORTER, PUTATIVE-RELATED"/>
    <property type="match status" value="1"/>
</dbReference>
<feature type="transmembrane region" description="Helical" evidence="7">
    <location>
        <begin position="138"/>
        <end position="157"/>
    </location>
</feature>
<reference evidence="9" key="1">
    <citation type="journal article" date="2020" name="BMC Genomics">
        <title>Correction to: Identification and distribution of gene clusters required for synthesis of sphingolipid metabolism inhibitors in diverse species of the filamentous fungus Fusarium.</title>
        <authorList>
            <person name="Kim H.S."/>
            <person name="Lohmar J.M."/>
            <person name="Busman M."/>
            <person name="Brown D.W."/>
            <person name="Naumann T.A."/>
            <person name="Divon H.H."/>
            <person name="Lysoe E."/>
            <person name="Uhlig S."/>
            <person name="Proctor R.H."/>
        </authorList>
    </citation>
    <scope>NUCLEOTIDE SEQUENCE</scope>
    <source>
        <strain evidence="9">NRRL 20472</strain>
    </source>
</reference>
<feature type="region of interest" description="Disordered" evidence="6">
    <location>
        <begin position="50"/>
        <end position="85"/>
    </location>
</feature>
<dbReference type="AlphaFoldDB" id="A0A8H4XEN4"/>
<reference evidence="9" key="2">
    <citation type="submission" date="2020-05" db="EMBL/GenBank/DDBJ databases">
        <authorList>
            <person name="Kim H.-S."/>
            <person name="Proctor R.H."/>
            <person name="Brown D.W."/>
        </authorList>
    </citation>
    <scope>NUCLEOTIDE SEQUENCE</scope>
    <source>
        <strain evidence="9">NRRL 20472</strain>
    </source>
</reference>
<evidence type="ECO:0000259" key="8">
    <source>
        <dbReference type="PROSITE" id="PS50850"/>
    </source>
</evidence>
<feature type="compositionally biased region" description="Basic and acidic residues" evidence="6">
    <location>
        <begin position="53"/>
        <end position="66"/>
    </location>
</feature>
<dbReference type="GO" id="GO:0015606">
    <property type="term" value="F:spermidine transmembrane transporter activity"/>
    <property type="evidence" value="ECO:0007669"/>
    <property type="project" value="TreeGrafter"/>
</dbReference>
<keyword evidence="5" id="KW-0325">Glycoprotein</keyword>
<dbReference type="GO" id="GO:0000297">
    <property type="term" value="F:spermine transmembrane transporter activity"/>
    <property type="evidence" value="ECO:0007669"/>
    <property type="project" value="TreeGrafter"/>
</dbReference>
<evidence type="ECO:0000256" key="5">
    <source>
        <dbReference type="ARBA" id="ARBA00023180"/>
    </source>
</evidence>
<feature type="transmembrane region" description="Helical" evidence="7">
    <location>
        <begin position="224"/>
        <end position="243"/>
    </location>
</feature>
<evidence type="ECO:0000256" key="6">
    <source>
        <dbReference type="SAM" id="MobiDB-lite"/>
    </source>
</evidence>
<evidence type="ECO:0000313" key="9">
    <source>
        <dbReference type="EMBL" id="KAF4971461.1"/>
    </source>
</evidence>
<evidence type="ECO:0000256" key="4">
    <source>
        <dbReference type="ARBA" id="ARBA00023136"/>
    </source>
</evidence>
<sequence length="533" mass="59129">MSDLRRLSETHQLMRDPEQGDTSHYSYPGYPGFPGFPDYTSTRYSGYSLDSNPDVHHTHSDKESTRHGSVTSDSTETLDWDGPDDPENPMNWPMWKKVIHTAIPAIYTFGLTTGISTLVAALPAIIEKWGHNRNVSLLPITMYTVGFIFGPCIAAPISDLHGRLVVYKVNMIILLICNAIAVASDNFAVLVIFRFFASLGGSGVMAVGAGTMSDLWPPSQVSRVGVAYLLAPFLGPSMGPLIGSYSIEQYGDWKWGVWVVLCILTPVAIAIFFSSETSKKVILKERAKRRGKHPKSQGISQELDKIGKTMLKPWHMCFFEPVSLVLGLYSGFSFAMIFSFFGSYTYVYSTVYQFDLRQTGLCYIGLIIGILFGLVTFGVFDATIYQKQVAKTGDKVAPEHRLYAALLGSLLVPIGLFWYAWAPRESVHWIVPVMAGVPFAWGTMASFLSTLAYLASAFDPQDMASAVAANGIFRFTLGAVFPNFVFQTYQQLGIHWAGSLFAFISVAFLPVPWLLFWKGKTLRMKSTYKLSSY</sequence>
<keyword evidence="3 7" id="KW-1133">Transmembrane helix</keyword>
<organism evidence="9 10">
    <name type="scientific">Fusarium sarcochroum</name>
    <dbReference type="NCBI Taxonomy" id="1208366"/>
    <lineage>
        <taxon>Eukaryota</taxon>
        <taxon>Fungi</taxon>
        <taxon>Dikarya</taxon>
        <taxon>Ascomycota</taxon>
        <taxon>Pezizomycotina</taxon>
        <taxon>Sordariomycetes</taxon>
        <taxon>Hypocreomycetidae</taxon>
        <taxon>Hypocreales</taxon>
        <taxon>Nectriaceae</taxon>
        <taxon>Fusarium</taxon>
        <taxon>Fusarium lateritium species complex</taxon>
    </lineage>
</organism>
<dbReference type="SUPFAM" id="SSF103473">
    <property type="entry name" value="MFS general substrate transporter"/>
    <property type="match status" value="1"/>
</dbReference>